<organism evidence="3">
    <name type="scientific">Chaetoceros debilis</name>
    <dbReference type="NCBI Taxonomy" id="122233"/>
    <lineage>
        <taxon>Eukaryota</taxon>
        <taxon>Sar</taxon>
        <taxon>Stramenopiles</taxon>
        <taxon>Ochrophyta</taxon>
        <taxon>Bacillariophyta</taxon>
        <taxon>Coscinodiscophyceae</taxon>
        <taxon>Chaetocerotophycidae</taxon>
        <taxon>Chaetocerotales</taxon>
        <taxon>Chaetocerotaceae</taxon>
        <taxon>Chaetoceros</taxon>
    </lineage>
</organism>
<dbReference type="SUPFAM" id="SSF51556">
    <property type="entry name" value="Metallo-dependent hydrolases"/>
    <property type="match status" value="1"/>
</dbReference>
<dbReference type="PANTHER" id="PTHR11359">
    <property type="entry name" value="AMP DEAMINASE"/>
    <property type="match status" value="1"/>
</dbReference>
<evidence type="ECO:0000256" key="2">
    <source>
        <dbReference type="SAM" id="MobiDB-lite"/>
    </source>
</evidence>
<dbReference type="EMBL" id="HBIO01007977">
    <property type="protein sequence ID" value="CAE0461213.1"/>
    <property type="molecule type" value="Transcribed_RNA"/>
</dbReference>
<dbReference type="AlphaFoldDB" id="A0A7S3PZS4"/>
<protein>
    <recommendedName>
        <fullName evidence="4">AMP deaminase</fullName>
    </recommendedName>
</protein>
<evidence type="ECO:0000256" key="1">
    <source>
        <dbReference type="ARBA" id="ARBA00006676"/>
    </source>
</evidence>
<reference evidence="3" key="1">
    <citation type="submission" date="2021-01" db="EMBL/GenBank/DDBJ databases">
        <authorList>
            <person name="Corre E."/>
            <person name="Pelletier E."/>
            <person name="Niang G."/>
            <person name="Scheremetjew M."/>
            <person name="Finn R."/>
            <person name="Kale V."/>
            <person name="Holt S."/>
            <person name="Cochrane G."/>
            <person name="Meng A."/>
            <person name="Brown T."/>
            <person name="Cohen L."/>
        </authorList>
    </citation>
    <scope>NUCLEOTIDE SEQUENCE</scope>
    <source>
        <strain evidence="3">MM31A-1</strain>
    </source>
</reference>
<dbReference type="Pfam" id="PF19326">
    <property type="entry name" value="AMP_deaminase"/>
    <property type="match status" value="1"/>
</dbReference>
<evidence type="ECO:0000313" key="3">
    <source>
        <dbReference type="EMBL" id="CAE0461213.1"/>
    </source>
</evidence>
<dbReference type="Gene3D" id="4.10.800.20">
    <property type="match status" value="1"/>
</dbReference>
<feature type="region of interest" description="Disordered" evidence="2">
    <location>
        <begin position="23"/>
        <end position="83"/>
    </location>
</feature>
<feature type="compositionally biased region" description="Basic and acidic residues" evidence="2">
    <location>
        <begin position="72"/>
        <end position="83"/>
    </location>
</feature>
<comment type="similarity">
    <text evidence="1">Belongs to the metallo-dependent hydrolases superfamily. Adenosine and AMP deaminases family.</text>
</comment>
<dbReference type="Gene3D" id="3.20.20.140">
    <property type="entry name" value="Metal-dependent hydrolases"/>
    <property type="match status" value="1"/>
</dbReference>
<evidence type="ECO:0008006" key="4">
    <source>
        <dbReference type="Google" id="ProtNLM"/>
    </source>
</evidence>
<dbReference type="PANTHER" id="PTHR11359:SF0">
    <property type="entry name" value="AMP DEAMINASE"/>
    <property type="match status" value="1"/>
</dbReference>
<proteinExistence type="inferred from homology"/>
<name>A0A7S3PZS4_9STRA</name>
<dbReference type="GO" id="GO:0032264">
    <property type="term" value="P:IMP salvage"/>
    <property type="evidence" value="ECO:0007669"/>
    <property type="project" value="InterPro"/>
</dbReference>
<dbReference type="GO" id="GO:0003876">
    <property type="term" value="F:AMP deaminase activity"/>
    <property type="evidence" value="ECO:0007669"/>
    <property type="project" value="InterPro"/>
</dbReference>
<gene>
    <name evidence="3" type="ORF">CDEB00056_LOCUS6054</name>
</gene>
<sequence>MSDNDEPAPIFNMRSSRNLLSIEEIEKGSGQRSHGFRRFRTDSERNLSGSSMREISEADQPEQALPVPSPKKKMDPPARERPVDNVWPERDALSFTRSLVFYGNGAITPEHEVACNFIIEARDMRAKYQKGDGTVIVDDFDECNEHLICKMGEDGIMGIYDESDLNFDRNLVTVPDIDEFVEDYRRLVDICADGAMRSYCFQRLQMLDSAFKMHVTANGTVENEAQSNLLGTDFYRTMKIDNHIHLAAAASANQFVNFVGEKLEKEGDTVVTDSGKTLKEEFDQAGIGAGHLTIDAFNVLADYSVYQRFDNFNSKYSPFRLANIRKIFLKVENVIDGRFFAELTKVVLQRLEQSKGHNSAAEMRLSIYGMERDEWYKLAKWVLRDWEGDYPGPVLSTHNRWLVQIPRLWRIYYMKNQQSEEEKSFEDMLDNLFAPIFEATISPEKHPEVAELLTHIVGFDSVDDEGASEAPCGCTRPSCWTNEQNPAYCWQLFYLWSNMEVLNRLRKSRGLNTFAFRPHAGETGDAMHLAATYMLADSINHGINLDRQVSLQYLYYLDQIGLSLSPLSNNFLFRKIKSNPFPKLFKRGLNVTLSTDDPLLFHMSSDALLEEYSVARASFDLSMTDISEIARNSVLQSGFEEELKEKWLGAEYKRGITFCDEVKTHIPLIRSKFRAEHLAFEHMLINLIGAGKGETVLKEMMTQFGVARNALRDILENSLPDVISSIPEHGQI</sequence>
<accession>A0A7S3PZS4</accession>
<dbReference type="GO" id="GO:0005829">
    <property type="term" value="C:cytosol"/>
    <property type="evidence" value="ECO:0007669"/>
    <property type="project" value="TreeGrafter"/>
</dbReference>
<dbReference type="InterPro" id="IPR032466">
    <property type="entry name" value="Metal_Hydrolase"/>
</dbReference>
<dbReference type="InterPro" id="IPR006329">
    <property type="entry name" value="AMPD"/>
</dbReference>
<dbReference type="GO" id="GO:0046033">
    <property type="term" value="P:AMP metabolic process"/>
    <property type="evidence" value="ECO:0007669"/>
    <property type="project" value="TreeGrafter"/>
</dbReference>